<dbReference type="Proteomes" id="UP000184518">
    <property type="component" value="Unassembled WGS sequence"/>
</dbReference>
<name>A0A1M5C853_9FLAO</name>
<dbReference type="AlphaFoldDB" id="A0A1M5C853"/>
<protein>
    <submittedName>
        <fullName evidence="1">Uncharacterized protein</fullName>
    </submittedName>
</protein>
<dbReference type="STRING" id="1416778.SAMN05443633_104440"/>
<organism evidence="1 2">
    <name type="scientific">Chryseobacterium arachidis</name>
    <dbReference type="NCBI Taxonomy" id="1416778"/>
    <lineage>
        <taxon>Bacteria</taxon>
        <taxon>Pseudomonadati</taxon>
        <taxon>Bacteroidota</taxon>
        <taxon>Flavobacteriia</taxon>
        <taxon>Flavobacteriales</taxon>
        <taxon>Weeksellaceae</taxon>
        <taxon>Chryseobacterium group</taxon>
        <taxon>Chryseobacterium</taxon>
    </lineage>
</organism>
<proteinExistence type="predicted"/>
<gene>
    <name evidence="1" type="ORF">SAMN05443633_104440</name>
</gene>
<keyword evidence="2" id="KW-1185">Reference proteome</keyword>
<sequence>MSWTHCSDDKANTLIPITINLRTAVSKMDVQLSCKPMIREKWPLIFTGSEESLTLIINFRPGVTAENKKNLKKSGNIDRVVNLVYPKTDKYFYLFGAVNIIQ</sequence>
<evidence type="ECO:0000313" key="2">
    <source>
        <dbReference type="Proteomes" id="UP000184518"/>
    </source>
</evidence>
<reference evidence="2" key="1">
    <citation type="submission" date="2016-11" db="EMBL/GenBank/DDBJ databases">
        <authorList>
            <person name="Varghese N."/>
            <person name="Submissions S."/>
        </authorList>
    </citation>
    <scope>NUCLEOTIDE SEQUENCE [LARGE SCALE GENOMIC DNA]</scope>
    <source>
        <strain evidence="2">DSM 27619</strain>
    </source>
</reference>
<evidence type="ECO:0000313" key="1">
    <source>
        <dbReference type="EMBL" id="SHF50905.1"/>
    </source>
</evidence>
<dbReference type="EMBL" id="FQUT01000004">
    <property type="protein sequence ID" value="SHF50905.1"/>
    <property type="molecule type" value="Genomic_DNA"/>
</dbReference>
<accession>A0A1M5C853</accession>